<dbReference type="CDD" id="cd01901">
    <property type="entry name" value="Ntn_hydrolase"/>
    <property type="match status" value="1"/>
</dbReference>
<proteinExistence type="predicted"/>
<comment type="caution">
    <text evidence="1">The sequence shown here is derived from an EMBL/GenBank/DDBJ whole genome shotgun (WGS) entry which is preliminary data.</text>
</comment>
<sequence length="182" mass="20029">MTCIVGLKTDVGTFMGGDSCATDGTELVIRKDAKIFKLGRSILVGYCGSPRMGQVLRYQLKIPRRPVKMDALDFMVKFFVEKVRYALHLAGMLKDQSSNDSVEGNVLIGYRGRLFVIDSDFQVAEPDAEFYCIGTGAMVANGSLFTTASCGMSPEERIMLSLEAAEKYCVGVARPFKIEVLR</sequence>
<dbReference type="Pfam" id="PF00227">
    <property type="entry name" value="Proteasome"/>
    <property type="match status" value="1"/>
</dbReference>
<dbReference type="Proteomes" id="UP000265540">
    <property type="component" value="Unassembled WGS sequence"/>
</dbReference>
<dbReference type="AlphaFoldDB" id="A0A3A4ZF24"/>
<reference evidence="1 2" key="1">
    <citation type="journal article" date="2017" name="ISME J.">
        <title>Energy and carbon metabolisms in a deep terrestrial subsurface fluid microbial community.</title>
        <authorList>
            <person name="Momper L."/>
            <person name="Jungbluth S.P."/>
            <person name="Lee M.D."/>
            <person name="Amend J.P."/>
        </authorList>
    </citation>
    <scope>NUCLEOTIDE SEQUENCE [LARGE SCALE GENOMIC DNA]</scope>
    <source>
        <strain evidence="1">SURF_46</strain>
    </source>
</reference>
<evidence type="ECO:0000313" key="2">
    <source>
        <dbReference type="Proteomes" id="UP000265540"/>
    </source>
</evidence>
<gene>
    <name evidence="1" type="ORF">C4561_01505</name>
</gene>
<dbReference type="InterPro" id="IPR001353">
    <property type="entry name" value="Proteasome_sua/b"/>
</dbReference>
<dbReference type="Gene3D" id="3.60.20.10">
    <property type="entry name" value="Glutamine Phosphoribosylpyrophosphate, subunit 1, domain 1"/>
    <property type="match status" value="1"/>
</dbReference>
<accession>A0A3A4ZF24</accession>
<name>A0A3A4ZF24_UNCKA</name>
<dbReference type="InterPro" id="IPR029055">
    <property type="entry name" value="Ntn_hydrolases_N"/>
</dbReference>
<protein>
    <submittedName>
        <fullName evidence="1">Uncharacterized protein</fullName>
    </submittedName>
</protein>
<organism evidence="1 2">
    <name type="scientific">candidate division WWE3 bacterium</name>
    <dbReference type="NCBI Taxonomy" id="2053526"/>
    <lineage>
        <taxon>Bacteria</taxon>
        <taxon>Katanobacteria</taxon>
    </lineage>
</organism>
<dbReference type="SUPFAM" id="SSF56235">
    <property type="entry name" value="N-terminal nucleophile aminohydrolases (Ntn hydrolases)"/>
    <property type="match status" value="1"/>
</dbReference>
<evidence type="ECO:0000313" key="1">
    <source>
        <dbReference type="EMBL" id="RJR27759.1"/>
    </source>
</evidence>
<dbReference type="GO" id="GO:0005839">
    <property type="term" value="C:proteasome core complex"/>
    <property type="evidence" value="ECO:0007669"/>
    <property type="project" value="InterPro"/>
</dbReference>
<dbReference type="GO" id="GO:0051603">
    <property type="term" value="P:proteolysis involved in protein catabolic process"/>
    <property type="evidence" value="ECO:0007669"/>
    <property type="project" value="InterPro"/>
</dbReference>
<dbReference type="EMBL" id="QZJF01000007">
    <property type="protein sequence ID" value="RJR27759.1"/>
    <property type="molecule type" value="Genomic_DNA"/>
</dbReference>